<name>A0A1E5XSV1_9HYPH</name>
<evidence type="ECO:0000313" key="4">
    <source>
        <dbReference type="Proteomes" id="UP000095463"/>
    </source>
</evidence>
<dbReference type="AlphaFoldDB" id="A0A1E5XSV1"/>
<dbReference type="Proteomes" id="UP000095463">
    <property type="component" value="Unassembled WGS sequence"/>
</dbReference>
<protein>
    <submittedName>
        <fullName evidence="3">Uncharacterized protein</fullName>
    </submittedName>
</protein>
<reference evidence="3 4" key="1">
    <citation type="journal article" date="2015" name="Genome Announc.">
        <title>Genome Assemblies of Three Soil-Associated Devosia species: D. insulae, D. limi, and D. soli.</title>
        <authorList>
            <person name="Hassan Y.I."/>
            <person name="Lepp D."/>
            <person name="Zhou T."/>
        </authorList>
    </citation>
    <scope>NUCLEOTIDE SEQUENCE [LARGE SCALE GENOMIC DNA]</scope>
    <source>
        <strain evidence="3 4">DS-56</strain>
    </source>
</reference>
<sequence>MDIYSLVAGTPREPSRQQPMSARDEQLYYERAGLPRLPRGLTTSLATLAGAMLMLLVGGYVF</sequence>
<dbReference type="EMBL" id="LAJE02000151">
    <property type="protein sequence ID" value="OEO31635.1"/>
    <property type="molecule type" value="Genomic_DNA"/>
</dbReference>
<feature type="transmembrane region" description="Helical" evidence="2">
    <location>
        <begin position="41"/>
        <end position="61"/>
    </location>
</feature>
<organism evidence="3 4">
    <name type="scientific">Devosia insulae DS-56</name>
    <dbReference type="NCBI Taxonomy" id="1116389"/>
    <lineage>
        <taxon>Bacteria</taxon>
        <taxon>Pseudomonadati</taxon>
        <taxon>Pseudomonadota</taxon>
        <taxon>Alphaproteobacteria</taxon>
        <taxon>Hyphomicrobiales</taxon>
        <taxon>Devosiaceae</taxon>
        <taxon>Devosia</taxon>
    </lineage>
</organism>
<comment type="caution">
    <text evidence="3">The sequence shown here is derived from an EMBL/GenBank/DDBJ whole genome shotgun (WGS) entry which is preliminary data.</text>
</comment>
<keyword evidence="2" id="KW-0472">Membrane</keyword>
<keyword evidence="2" id="KW-1133">Transmembrane helix</keyword>
<evidence type="ECO:0000313" key="3">
    <source>
        <dbReference type="EMBL" id="OEO31635.1"/>
    </source>
</evidence>
<keyword evidence="4" id="KW-1185">Reference proteome</keyword>
<accession>A0A1E5XSV1</accession>
<evidence type="ECO:0000256" key="1">
    <source>
        <dbReference type="SAM" id="MobiDB-lite"/>
    </source>
</evidence>
<evidence type="ECO:0000256" key="2">
    <source>
        <dbReference type="SAM" id="Phobius"/>
    </source>
</evidence>
<proteinExistence type="predicted"/>
<dbReference type="RefSeq" id="WP_069909177.1">
    <property type="nucleotide sequence ID" value="NZ_LAJE02000151.1"/>
</dbReference>
<feature type="region of interest" description="Disordered" evidence="1">
    <location>
        <begin position="1"/>
        <end position="23"/>
    </location>
</feature>
<keyword evidence="2" id="KW-0812">Transmembrane</keyword>
<gene>
    <name evidence="3" type="ORF">VW23_015215</name>
</gene>